<dbReference type="GO" id="GO:0000245">
    <property type="term" value="P:spliceosomal complex assembly"/>
    <property type="evidence" value="ECO:0007669"/>
    <property type="project" value="InterPro"/>
</dbReference>
<dbReference type="InterPro" id="IPR016024">
    <property type="entry name" value="ARM-type_fold"/>
</dbReference>
<dbReference type="InterPro" id="IPR011989">
    <property type="entry name" value="ARM-like"/>
</dbReference>
<evidence type="ECO:0000256" key="4">
    <source>
        <dbReference type="ARBA" id="ARBA00023242"/>
    </source>
</evidence>
<accession>K2NM73</accession>
<name>K2NM73_TRYCR</name>
<feature type="domain" description="Spt5 C-terminal" evidence="6">
    <location>
        <begin position="136"/>
        <end position="232"/>
    </location>
</feature>
<sequence>MVLLPPVHLSCLAIAVSKFFFRFSSLLACIFLSPPPFLPLVDFVFKTHPSRLIFFSPLLNTPHQLTNQPKKKKQQQQKTTNIDVSERKHHEKRKMTEEERNGEPVLKSHRWETAAGAPTSLPTSSRWGAGTPRQLGGDTPKVIVNAELSAWRGHSTPTPSAYMVDSVKTPTMRGQGGQTPTFSAGGTTPMLVGAGGTTPMLGGTTPMFGGTTPAAGMAFGVTPNQQFEGTTPVQSRFAGGDSQSAITANIEAQARKLEVQWRMKNKRLTEEYLDSILPPEFKLVEAPADYNPPPPEEPNFYELASKSLDVFVVNQSNDAAAAVTYDIPESLGEGMPHMKPQDAPVFEMLLKYHNVNPIPDEVLPSYLLMKNLFRIKNGDTNQRRIAMRFLLDKARIFGSEPLFQFTFHVWRSGVLDLQEQHHFVDFVKGVIARLQKEVRGSTKEIVHMMEVLLSAQEAAVREDGKDVLALLTRVVGYEAVFEAIKEDFAHVENGVRRHTAKVVAIVGYAVGPATALQIIHGMSLSPVALARQTSARAITELASILMHAITAELVELVPIFEKLLRDEPRVKREAANALAHVADATCPYGIEELTPLVHIVREECKRGIGTTAGPFVRAFGSLVPLMAPYDAQKYTSDMMPTLVNQFNTPEDEHRRVLLQVVRQCVSADGVTANFIRDVILKPFFDGFWSVRRVAAERKTAGALVETTVAISRKLGSTEILQYLVQDMKDENEHFQRMVIDTVRRVVRAVGTVGVPDTLVALLLDGAIAAVKQDESGLNRVVLEGLASICNSLGTRLKRYLRQVFDLIKSRRDMPGMIRMQAAELAARIAHTVKEAEGVLFLQDLGRSLFDRLEDDEVAVMSANIKATRAILVELTAAKYQPSVRELLKKLTYIIRNRNSNVQLNTILLVEEIATNCDEDVDAIQLQDLATKGLFELLDADRRETRRACTRTFGIIAQKIRPFAIILELVDNFKQDKRKIRICTAVALGAIARECGPFTVIPYILNEYKISEGEQVATIVQHAVLKAIRYIFEAIGAVGKEYVYPLIPLLVRALTETEIQHRRMAVEACRAMTLAVAGNDGFEEVIIHFLNFIHPNIVELLSRNETKISEERLKMITAVVSFYEAARLVIGPARLLQYLLQGLFHPAKKVRDIYRRTYNMIYILSPEALVPCYPRLEDDEEHTYTRHELEVIL</sequence>
<feature type="compositionally biased region" description="Basic and acidic residues" evidence="5">
    <location>
        <begin position="84"/>
        <end position="102"/>
    </location>
</feature>
<comment type="subcellular location">
    <subcellularLocation>
        <location evidence="1">Nucleus</location>
    </subcellularLocation>
</comment>
<dbReference type="InterPro" id="IPR024945">
    <property type="entry name" value="Spt5_C_dom"/>
</dbReference>
<dbReference type="GO" id="GO:0003729">
    <property type="term" value="F:mRNA binding"/>
    <property type="evidence" value="ECO:0007669"/>
    <property type="project" value="InterPro"/>
</dbReference>
<dbReference type="GO" id="GO:0005681">
    <property type="term" value="C:spliceosomal complex"/>
    <property type="evidence" value="ECO:0007669"/>
    <property type="project" value="UniProtKB-KW"/>
</dbReference>
<keyword evidence="3" id="KW-0747">Spliceosome</keyword>
<evidence type="ECO:0000313" key="7">
    <source>
        <dbReference type="EMBL" id="EKF29957.1"/>
    </source>
</evidence>
<keyword evidence="8" id="KW-1185">Reference proteome</keyword>
<dbReference type="Gene3D" id="1.25.10.10">
    <property type="entry name" value="Leucine-rich Repeat Variant"/>
    <property type="match status" value="3"/>
</dbReference>
<keyword evidence="4" id="KW-0539">Nucleus</keyword>
<dbReference type="EMBL" id="AHKC01012522">
    <property type="protein sequence ID" value="EKF29957.1"/>
    <property type="molecule type" value="Genomic_DNA"/>
</dbReference>
<evidence type="ECO:0000256" key="2">
    <source>
        <dbReference type="ARBA" id="ARBA00005754"/>
    </source>
</evidence>
<dbReference type="OrthoDB" id="438939at2759"/>
<dbReference type="SUPFAM" id="SSF48371">
    <property type="entry name" value="ARM repeat"/>
    <property type="match status" value="1"/>
</dbReference>
<evidence type="ECO:0000259" key="6">
    <source>
        <dbReference type="SMART" id="SM01104"/>
    </source>
</evidence>
<keyword evidence="3" id="KW-0507">mRNA processing</keyword>
<dbReference type="SMART" id="SM01104">
    <property type="entry name" value="CTD"/>
    <property type="match status" value="1"/>
</dbReference>
<keyword evidence="3" id="KW-0508">mRNA splicing</keyword>
<evidence type="ECO:0000256" key="1">
    <source>
        <dbReference type="ARBA" id="ARBA00004123"/>
    </source>
</evidence>
<organism evidence="7 8">
    <name type="scientific">Trypanosoma cruzi marinkellei</name>
    <dbReference type="NCBI Taxonomy" id="85056"/>
    <lineage>
        <taxon>Eukaryota</taxon>
        <taxon>Discoba</taxon>
        <taxon>Euglenozoa</taxon>
        <taxon>Kinetoplastea</taxon>
        <taxon>Metakinetoplastina</taxon>
        <taxon>Trypanosomatida</taxon>
        <taxon>Trypanosomatidae</taxon>
        <taxon>Trypanosoma</taxon>
        <taxon>Schizotrypanum</taxon>
    </lineage>
</organism>
<feature type="region of interest" description="Disordered" evidence="5">
    <location>
        <begin position="64"/>
        <end position="139"/>
    </location>
</feature>
<evidence type="ECO:0000313" key="8">
    <source>
        <dbReference type="Proteomes" id="UP000007350"/>
    </source>
</evidence>
<dbReference type="AlphaFoldDB" id="K2NM73"/>
<comment type="similarity">
    <text evidence="2">Belongs to the SF3B1 family.</text>
</comment>
<dbReference type="InterPro" id="IPR038737">
    <property type="entry name" value="SF3b_su1-like"/>
</dbReference>
<dbReference type="Proteomes" id="UP000007350">
    <property type="component" value="Unassembled WGS sequence"/>
</dbReference>
<gene>
    <name evidence="7" type="ORF">MOQ_006240</name>
</gene>
<proteinExistence type="inferred from homology"/>
<comment type="caution">
    <text evidence="7">The sequence shown here is derived from an EMBL/GenBank/DDBJ whole genome shotgun (WGS) entry which is preliminary data.</text>
</comment>
<evidence type="ECO:0000256" key="5">
    <source>
        <dbReference type="SAM" id="MobiDB-lite"/>
    </source>
</evidence>
<protein>
    <submittedName>
        <fullName evidence="7">Splicing factor 3B subunit 1, putative</fullName>
    </submittedName>
</protein>
<dbReference type="PANTHER" id="PTHR12097">
    <property type="entry name" value="SPLICING FACTOR 3B, SUBUNIT 1-RELATED"/>
    <property type="match status" value="1"/>
</dbReference>
<evidence type="ECO:0000256" key="3">
    <source>
        <dbReference type="ARBA" id="ARBA00022728"/>
    </source>
</evidence>
<reference evidence="7 8" key="1">
    <citation type="journal article" date="2012" name="BMC Genomics">
        <title>Comparative genomic analysis of human infective Trypanosoma cruzi lineages with the bat-restricted subspecies T. cruzi marinkellei.</title>
        <authorList>
            <person name="Franzen O."/>
            <person name="Talavera-Lopez C."/>
            <person name="Ochaya S."/>
            <person name="Butler C.E."/>
            <person name="Messenger L.A."/>
            <person name="Lewis M.D."/>
            <person name="Llewellyn M.S."/>
            <person name="Marinkelle C.J."/>
            <person name="Tyler K.M."/>
            <person name="Miles M.A."/>
            <person name="Andersson B."/>
        </authorList>
    </citation>
    <scope>NUCLEOTIDE SEQUENCE [LARGE SCALE GENOMIC DNA]</scope>
    <source>
        <strain evidence="7 8">B7</strain>
    </source>
</reference>